<dbReference type="InterPro" id="IPR008906">
    <property type="entry name" value="HATC_C_dom"/>
</dbReference>
<dbReference type="Proteomes" id="UP000663844">
    <property type="component" value="Unassembled WGS sequence"/>
</dbReference>
<evidence type="ECO:0000256" key="5">
    <source>
        <dbReference type="ARBA" id="ARBA00023242"/>
    </source>
</evidence>
<dbReference type="GO" id="GO:0008270">
    <property type="term" value="F:zinc ion binding"/>
    <property type="evidence" value="ECO:0007669"/>
    <property type="project" value="UniProtKB-KW"/>
</dbReference>
<evidence type="ECO:0000256" key="1">
    <source>
        <dbReference type="ARBA" id="ARBA00004123"/>
    </source>
</evidence>
<protein>
    <recommendedName>
        <fullName evidence="7">HAT C-terminal dimerisation domain-containing protein</fullName>
    </recommendedName>
</protein>
<feature type="region of interest" description="Disordered" evidence="6">
    <location>
        <begin position="567"/>
        <end position="594"/>
    </location>
</feature>
<dbReference type="Proteomes" id="UP000663845">
    <property type="component" value="Unassembled WGS sequence"/>
</dbReference>
<dbReference type="AlphaFoldDB" id="A0A819IJ12"/>
<evidence type="ECO:0000313" key="8">
    <source>
        <dbReference type="EMBL" id="CAF1135466.1"/>
    </source>
</evidence>
<dbReference type="SUPFAM" id="SSF53098">
    <property type="entry name" value="Ribonuclease H-like"/>
    <property type="match status" value="1"/>
</dbReference>
<feature type="compositionally biased region" description="Polar residues" evidence="6">
    <location>
        <begin position="580"/>
        <end position="594"/>
    </location>
</feature>
<feature type="compositionally biased region" description="Acidic residues" evidence="6">
    <location>
        <begin position="114"/>
        <end position="132"/>
    </location>
</feature>
<name>A0A819IJ12_9BILA</name>
<dbReference type="PANTHER" id="PTHR46481:SF10">
    <property type="entry name" value="ZINC FINGER BED DOMAIN-CONTAINING PROTEIN 39"/>
    <property type="match status" value="1"/>
</dbReference>
<keyword evidence="3" id="KW-0863">Zinc-finger</keyword>
<keyword evidence="4" id="KW-0862">Zinc</keyword>
<evidence type="ECO:0000256" key="6">
    <source>
        <dbReference type="SAM" id="MobiDB-lite"/>
    </source>
</evidence>
<dbReference type="InterPro" id="IPR052035">
    <property type="entry name" value="ZnF_BED_domain_contain"/>
</dbReference>
<dbReference type="InterPro" id="IPR012337">
    <property type="entry name" value="RNaseH-like_sf"/>
</dbReference>
<evidence type="ECO:0000256" key="3">
    <source>
        <dbReference type="ARBA" id="ARBA00022771"/>
    </source>
</evidence>
<proteinExistence type="predicted"/>
<feature type="region of interest" description="Disordered" evidence="6">
    <location>
        <begin position="514"/>
        <end position="534"/>
    </location>
</feature>
<feature type="region of interest" description="Disordered" evidence="6">
    <location>
        <begin position="1"/>
        <end position="164"/>
    </location>
</feature>
<feature type="compositionally biased region" description="Polar residues" evidence="6">
    <location>
        <begin position="153"/>
        <end position="164"/>
    </location>
</feature>
<sequence length="1013" mass="114608">MDEEELPSESTSRPIFRRNVQTKSTSMNANNSSSKTQPGKNKRKSTKHVIKSTKQSKKKTNKSGSHASSKSKSKRSTTIVYRLESTDDDDINEDHHQAVEEQYDSNNSDQHEFDAEEEEKEREEDNDSEEKEETSAAFNRSFASDDTHDNDQMEQQKNVKRTTTQSKEDVLQYFIKLNSGEFMCSLCPNGSKVFPPSNSISDTNLRSHLGRLHKLYQFLYPSQRSRRPIKEETISPQRKKKLDAVAIDAIVQDGHAFNIFRKGGMKRFLSEAVAGYRGPDRRTVVKRLKTKYKQRRSSIREEFSTISDIALSVDTWQSNRRDHFVCLSAHYYDKDFKYQSNIIAFRRFIGTHSSDRIKNFLINEVEKLDIQAKICSITSDNGPDINAATRSGFGMKLSCYLHVLNLVVRNGLWLFDMPVTESTTTSSSTNSTSLSKTSEALNSLNSSSTQAITNSSTIRSSITPTSSSILSSSTAPTPATNSTVLRSSTPAIVLRSSTPATVLRSSTPATVLRSSTPATVLRSSTPETNSSILCSTTTKTTPNFINSVAESISFVYSSVEDNDYDSLINPDKVSEELSDDNGSNTSSQQDGTVTTSISSLYNESVLSSLENDSENDLNSTYSQTTEEEDFFNEACNDITVLLKKVHILLKRVRKLIGFIHQSSVLNRYVIKEMKLKIENYNRTIPPNNLTKEKLKFKELTLDMKIRWSSTYVMLFRFIFYKSVLSSLTYDLTKRMNLTPRQNRKLKKLSFTSFDWTILETLQTVLDPFYHSTKALSTRKRPTLSCNKTIMFALTNFLTIDDNVPMTLETLLKKQLLLMYGFYMEKHISDEQSRATLVASFLDPTAYRYLSCDDKKEAEAIISTIAISHLAKINSQASSSTNHLSTQTTSSIKRQQNNQSNTIENLLISCGLPVQKAPSTISNLAMKPSKIKEEIARYIANHEEYNDLTDYWNKNQFQLPILVSIVRKYNIMCATSIECESAFSIAGYLQRKTRSSLAPSTLRYSMILRDKIQN</sequence>
<feature type="region of interest" description="Disordered" evidence="6">
    <location>
        <begin position="455"/>
        <end position="483"/>
    </location>
</feature>
<evidence type="ECO:0000256" key="2">
    <source>
        <dbReference type="ARBA" id="ARBA00022723"/>
    </source>
</evidence>
<dbReference type="GO" id="GO:0046983">
    <property type="term" value="F:protein dimerization activity"/>
    <property type="evidence" value="ECO:0007669"/>
    <property type="project" value="InterPro"/>
</dbReference>
<comment type="subcellular location">
    <subcellularLocation>
        <location evidence="1">Nucleus</location>
    </subcellularLocation>
</comment>
<evidence type="ECO:0000256" key="4">
    <source>
        <dbReference type="ARBA" id="ARBA00022833"/>
    </source>
</evidence>
<feature type="compositionally biased region" description="Basic residues" evidence="6">
    <location>
        <begin position="40"/>
        <end position="61"/>
    </location>
</feature>
<dbReference type="EMBL" id="CAJNOG010000273">
    <property type="protein sequence ID" value="CAF1135466.1"/>
    <property type="molecule type" value="Genomic_DNA"/>
</dbReference>
<keyword evidence="5" id="KW-0539">Nucleus</keyword>
<dbReference type="GO" id="GO:0005634">
    <property type="term" value="C:nucleus"/>
    <property type="evidence" value="ECO:0007669"/>
    <property type="project" value="UniProtKB-SubCell"/>
</dbReference>
<evidence type="ECO:0000313" key="9">
    <source>
        <dbReference type="EMBL" id="CAF3917262.1"/>
    </source>
</evidence>
<evidence type="ECO:0000259" key="7">
    <source>
        <dbReference type="Pfam" id="PF05699"/>
    </source>
</evidence>
<dbReference type="EMBL" id="CAJOAZ010002319">
    <property type="protein sequence ID" value="CAF3917262.1"/>
    <property type="molecule type" value="Genomic_DNA"/>
</dbReference>
<feature type="domain" description="HAT C-terminal dimerisation" evidence="7">
    <location>
        <begin position="946"/>
        <end position="1009"/>
    </location>
</feature>
<reference evidence="9" key="1">
    <citation type="submission" date="2021-02" db="EMBL/GenBank/DDBJ databases">
        <authorList>
            <person name="Nowell W R."/>
        </authorList>
    </citation>
    <scope>NUCLEOTIDE SEQUENCE</scope>
</reference>
<accession>A0A819IJ12</accession>
<organism evidence="9 10">
    <name type="scientific">Adineta steineri</name>
    <dbReference type="NCBI Taxonomy" id="433720"/>
    <lineage>
        <taxon>Eukaryota</taxon>
        <taxon>Metazoa</taxon>
        <taxon>Spiralia</taxon>
        <taxon>Gnathifera</taxon>
        <taxon>Rotifera</taxon>
        <taxon>Eurotatoria</taxon>
        <taxon>Bdelloidea</taxon>
        <taxon>Adinetida</taxon>
        <taxon>Adinetidae</taxon>
        <taxon>Adineta</taxon>
    </lineage>
</organism>
<dbReference type="Pfam" id="PF05699">
    <property type="entry name" value="Dimer_Tnp_hAT"/>
    <property type="match status" value="1"/>
</dbReference>
<feature type="compositionally biased region" description="Polar residues" evidence="6">
    <location>
        <begin position="8"/>
        <end position="39"/>
    </location>
</feature>
<dbReference type="PANTHER" id="PTHR46481">
    <property type="entry name" value="ZINC FINGER BED DOMAIN-CONTAINING PROTEIN 4"/>
    <property type="match status" value="1"/>
</dbReference>
<gene>
    <name evidence="8" type="ORF">JYZ213_LOCUS23257</name>
    <name evidence="9" type="ORF">OXD698_LOCUS24815</name>
</gene>
<keyword evidence="2" id="KW-0479">Metal-binding</keyword>
<comment type="caution">
    <text evidence="9">The sequence shown here is derived from an EMBL/GenBank/DDBJ whole genome shotgun (WGS) entry which is preliminary data.</text>
</comment>
<evidence type="ECO:0000313" key="10">
    <source>
        <dbReference type="Proteomes" id="UP000663844"/>
    </source>
</evidence>